<feature type="domain" description="Sulfatase N-terminal" evidence="6">
    <location>
        <begin position="22"/>
        <end position="157"/>
    </location>
</feature>
<dbReference type="EMBL" id="JACHFD010000046">
    <property type="protein sequence ID" value="MBB5353929.1"/>
    <property type="molecule type" value="Genomic_DNA"/>
</dbReference>
<accession>A0A840VJG5</accession>
<keyword evidence="3" id="KW-0378">Hydrolase</keyword>
<dbReference type="InterPro" id="IPR017850">
    <property type="entry name" value="Alkaline_phosphatase_core_sf"/>
</dbReference>
<dbReference type="PROSITE" id="PS00523">
    <property type="entry name" value="SULFATASE_1"/>
    <property type="match status" value="1"/>
</dbReference>
<comment type="caution">
    <text evidence="7">The sequence shown here is derived from an EMBL/GenBank/DDBJ whole genome shotgun (WGS) entry which is preliminary data.</text>
</comment>
<feature type="signal peptide" evidence="5">
    <location>
        <begin position="1"/>
        <end position="19"/>
    </location>
</feature>
<dbReference type="AlphaFoldDB" id="A0A840VJG5"/>
<keyword evidence="8" id="KW-1185">Reference proteome</keyword>
<dbReference type="Proteomes" id="UP000557717">
    <property type="component" value="Unassembled WGS sequence"/>
</dbReference>
<gene>
    <name evidence="7" type="ORF">HNR46_004194</name>
</gene>
<protein>
    <submittedName>
        <fullName evidence="7">Arylsulfatase A-like enzyme</fullName>
    </submittedName>
</protein>
<feature type="chain" id="PRO_5032507574" evidence="5">
    <location>
        <begin position="20"/>
        <end position="171"/>
    </location>
</feature>
<dbReference type="Gene3D" id="3.40.720.10">
    <property type="entry name" value="Alkaline Phosphatase, subunit A"/>
    <property type="match status" value="1"/>
</dbReference>
<dbReference type="PANTHER" id="PTHR42693">
    <property type="entry name" value="ARYLSULFATASE FAMILY MEMBER"/>
    <property type="match status" value="1"/>
</dbReference>
<reference evidence="7 8" key="1">
    <citation type="submission" date="2020-08" db="EMBL/GenBank/DDBJ databases">
        <title>Genomic Encyclopedia of Type Strains, Phase IV (KMG-IV): sequencing the most valuable type-strain genomes for metagenomic binning, comparative biology and taxonomic classification.</title>
        <authorList>
            <person name="Goeker M."/>
        </authorList>
    </citation>
    <scope>NUCLEOTIDE SEQUENCE [LARGE SCALE GENOMIC DNA]</scope>
    <source>
        <strain evidence="7 8">YC6886</strain>
    </source>
</reference>
<dbReference type="GO" id="GO:0046872">
    <property type="term" value="F:metal ion binding"/>
    <property type="evidence" value="ECO:0007669"/>
    <property type="project" value="UniProtKB-KW"/>
</dbReference>
<evidence type="ECO:0000259" key="6">
    <source>
        <dbReference type="Pfam" id="PF00884"/>
    </source>
</evidence>
<evidence type="ECO:0000256" key="5">
    <source>
        <dbReference type="SAM" id="SignalP"/>
    </source>
</evidence>
<dbReference type="RefSeq" id="WP_184022434.1">
    <property type="nucleotide sequence ID" value="NZ_JACHFD010000046.1"/>
</dbReference>
<organism evidence="7 8">
    <name type="scientific">Haloferula luteola</name>
    <dbReference type="NCBI Taxonomy" id="595692"/>
    <lineage>
        <taxon>Bacteria</taxon>
        <taxon>Pseudomonadati</taxon>
        <taxon>Verrucomicrobiota</taxon>
        <taxon>Verrucomicrobiia</taxon>
        <taxon>Verrucomicrobiales</taxon>
        <taxon>Verrucomicrobiaceae</taxon>
        <taxon>Haloferula</taxon>
    </lineage>
</organism>
<evidence type="ECO:0000256" key="1">
    <source>
        <dbReference type="ARBA" id="ARBA00008779"/>
    </source>
</evidence>
<evidence type="ECO:0000256" key="4">
    <source>
        <dbReference type="ARBA" id="ARBA00022837"/>
    </source>
</evidence>
<keyword evidence="5" id="KW-0732">Signal</keyword>
<dbReference type="Pfam" id="PF00884">
    <property type="entry name" value="Sulfatase"/>
    <property type="match status" value="1"/>
</dbReference>
<evidence type="ECO:0000313" key="7">
    <source>
        <dbReference type="EMBL" id="MBB5353929.1"/>
    </source>
</evidence>
<sequence>MRKLLASFALAISASIAAAAPPNILFIFIDDIGWGDMSCYGSPVLDKQGGPITPHLDQLAGEGIRFTQGYVASPICSPSRVGVLTGMHPCRHGIMSYLDNHAANQNRKMNDWLQPDVSTAARLFRDAGYATGQFGKWHMGGGRDVNDAPFPQEYGFESSLVHRPKSSRHIR</sequence>
<keyword evidence="4" id="KW-0106">Calcium</keyword>
<dbReference type="SUPFAM" id="SSF53649">
    <property type="entry name" value="Alkaline phosphatase-like"/>
    <property type="match status" value="1"/>
</dbReference>
<evidence type="ECO:0000256" key="3">
    <source>
        <dbReference type="ARBA" id="ARBA00022801"/>
    </source>
</evidence>
<evidence type="ECO:0000313" key="8">
    <source>
        <dbReference type="Proteomes" id="UP000557717"/>
    </source>
</evidence>
<dbReference type="PANTHER" id="PTHR42693:SF33">
    <property type="entry name" value="ARYLSULFATASE"/>
    <property type="match status" value="1"/>
</dbReference>
<dbReference type="InterPro" id="IPR050738">
    <property type="entry name" value="Sulfatase"/>
</dbReference>
<dbReference type="GO" id="GO:0004065">
    <property type="term" value="F:arylsulfatase activity"/>
    <property type="evidence" value="ECO:0007669"/>
    <property type="project" value="TreeGrafter"/>
</dbReference>
<dbReference type="InterPro" id="IPR000917">
    <property type="entry name" value="Sulfatase_N"/>
</dbReference>
<comment type="similarity">
    <text evidence="1">Belongs to the sulfatase family.</text>
</comment>
<dbReference type="InterPro" id="IPR024607">
    <property type="entry name" value="Sulfatase_CS"/>
</dbReference>
<evidence type="ECO:0000256" key="2">
    <source>
        <dbReference type="ARBA" id="ARBA00022723"/>
    </source>
</evidence>
<proteinExistence type="inferred from homology"/>
<keyword evidence="2" id="KW-0479">Metal-binding</keyword>
<name>A0A840VJG5_9BACT</name>